<dbReference type="RefSeq" id="XP_016211070.1">
    <property type="nucleotide sequence ID" value="XM_016360994.1"/>
</dbReference>
<protein>
    <submittedName>
        <fullName evidence="2">Uncharacterized protein</fullName>
    </submittedName>
</protein>
<reference evidence="2 3" key="1">
    <citation type="submission" date="2015-01" db="EMBL/GenBank/DDBJ databases">
        <title>The Genome Sequence of Ochroconis gallopava CBS43764.</title>
        <authorList>
            <consortium name="The Broad Institute Genomics Platform"/>
            <person name="Cuomo C."/>
            <person name="de Hoog S."/>
            <person name="Gorbushina A."/>
            <person name="Stielow B."/>
            <person name="Teixiera M."/>
            <person name="Abouelleil A."/>
            <person name="Chapman S.B."/>
            <person name="Priest M."/>
            <person name="Young S.K."/>
            <person name="Wortman J."/>
            <person name="Nusbaum C."/>
            <person name="Birren B."/>
        </authorList>
    </citation>
    <scope>NUCLEOTIDE SEQUENCE [LARGE SCALE GENOMIC DNA]</scope>
    <source>
        <strain evidence="2 3">CBS 43764</strain>
    </source>
</reference>
<sequence length="228" mass="25568">MSSLANRSIREPRSRLAVGASSSKKPSGSSSFMSSSPLRARGSHGTETLCLPDRPAEEQQRIHKASIMREENELLIWTSLDRNESIPQTKLHYERDMLFIDSDPEESQDMCPDDDESGGSGSVEWEESLDWDEEDHQRMRPGVVFGPDGWWDPKVHKSAHDRLEQEKEMKARERLWSERIKEDDGSPALSPRNRRKSSGFSGSSSPGGMPVHRRASGGKRAFGMLGSS</sequence>
<feature type="compositionally biased region" description="Acidic residues" evidence="1">
    <location>
        <begin position="124"/>
        <end position="134"/>
    </location>
</feature>
<dbReference type="EMBL" id="KN847556">
    <property type="protein sequence ID" value="KIW01201.1"/>
    <property type="molecule type" value="Genomic_DNA"/>
</dbReference>
<feature type="compositionally biased region" description="Low complexity" evidence="1">
    <location>
        <begin position="198"/>
        <end position="208"/>
    </location>
</feature>
<organism evidence="2 3">
    <name type="scientific">Verruconis gallopava</name>
    <dbReference type="NCBI Taxonomy" id="253628"/>
    <lineage>
        <taxon>Eukaryota</taxon>
        <taxon>Fungi</taxon>
        <taxon>Dikarya</taxon>
        <taxon>Ascomycota</taxon>
        <taxon>Pezizomycotina</taxon>
        <taxon>Dothideomycetes</taxon>
        <taxon>Pleosporomycetidae</taxon>
        <taxon>Venturiales</taxon>
        <taxon>Sympoventuriaceae</taxon>
        <taxon>Verruconis</taxon>
    </lineage>
</organism>
<name>A0A0D1XG80_9PEZI</name>
<feature type="region of interest" description="Disordered" evidence="1">
    <location>
        <begin position="1"/>
        <end position="63"/>
    </location>
</feature>
<feature type="compositionally biased region" description="Basic and acidic residues" evidence="1">
    <location>
        <begin position="54"/>
        <end position="63"/>
    </location>
</feature>
<feature type="compositionally biased region" description="Acidic residues" evidence="1">
    <location>
        <begin position="102"/>
        <end position="117"/>
    </location>
</feature>
<feature type="region of interest" description="Disordered" evidence="1">
    <location>
        <begin position="102"/>
        <end position="228"/>
    </location>
</feature>
<feature type="compositionally biased region" description="Basic and acidic residues" evidence="1">
    <location>
        <begin position="151"/>
        <end position="184"/>
    </location>
</feature>
<dbReference type="Proteomes" id="UP000053259">
    <property type="component" value="Unassembled WGS sequence"/>
</dbReference>
<feature type="compositionally biased region" description="Low complexity" evidence="1">
    <location>
        <begin position="21"/>
        <end position="37"/>
    </location>
</feature>
<dbReference type="GeneID" id="27315222"/>
<dbReference type="InParanoid" id="A0A0D1XG80"/>
<dbReference type="HOGENOM" id="CLU_1215595_0_0_1"/>
<proteinExistence type="predicted"/>
<accession>A0A0D1XG80</accession>
<keyword evidence="3" id="KW-1185">Reference proteome</keyword>
<evidence type="ECO:0000256" key="1">
    <source>
        <dbReference type="SAM" id="MobiDB-lite"/>
    </source>
</evidence>
<dbReference type="VEuPathDB" id="FungiDB:PV09_07249"/>
<dbReference type="OrthoDB" id="5372011at2759"/>
<evidence type="ECO:0000313" key="3">
    <source>
        <dbReference type="Proteomes" id="UP000053259"/>
    </source>
</evidence>
<evidence type="ECO:0000313" key="2">
    <source>
        <dbReference type="EMBL" id="KIW01201.1"/>
    </source>
</evidence>
<gene>
    <name evidence="2" type="ORF">PV09_07249</name>
</gene>
<dbReference type="AlphaFoldDB" id="A0A0D1XG80"/>